<proteinExistence type="predicted"/>
<reference evidence="1" key="1">
    <citation type="submission" date="2022-02" db="EMBL/GenBank/DDBJ databases">
        <authorList>
            <person name="King R."/>
        </authorList>
    </citation>
    <scope>NUCLEOTIDE SEQUENCE</scope>
</reference>
<dbReference type="AlphaFoldDB" id="A0A9P0JJY9"/>
<reference evidence="1" key="2">
    <citation type="submission" date="2022-10" db="EMBL/GenBank/DDBJ databases">
        <authorList>
            <consortium name="ENA_rothamsted_submissions"/>
            <consortium name="culmorum"/>
            <person name="King R."/>
        </authorList>
    </citation>
    <scope>NUCLEOTIDE SEQUENCE</scope>
</reference>
<name>A0A9P0JJY9_APHGO</name>
<evidence type="ECO:0000313" key="2">
    <source>
        <dbReference type="Proteomes" id="UP001154329"/>
    </source>
</evidence>
<gene>
    <name evidence="1" type="ORF">APHIGO_LOCUS11128</name>
</gene>
<keyword evidence="2" id="KW-1185">Reference proteome</keyword>
<sequence length="182" mass="21172">MPSSRSIGRVLIIFYIWQMQNQTVYRRWTDVRCCQLLPGKRIHLPAEGAVGQPQYSLHTSQCIYLCQSSYTFVVVVVYYHFPGRAVICRAVVVIRVTAIRPRSAIDPDATGTRHGFFKTSVWNNDTHNNNTIHNNNNNNKNNEDDNIIRKLPYPPTHHADSYDEGRSCILYEIKDDYWRIRS</sequence>
<protein>
    <submittedName>
        <fullName evidence="1">Uncharacterized protein</fullName>
    </submittedName>
</protein>
<dbReference type="EMBL" id="OU899037">
    <property type="protein sequence ID" value="CAH1737630.1"/>
    <property type="molecule type" value="Genomic_DNA"/>
</dbReference>
<evidence type="ECO:0000313" key="1">
    <source>
        <dbReference type="EMBL" id="CAH1737630.1"/>
    </source>
</evidence>
<dbReference type="Proteomes" id="UP001154329">
    <property type="component" value="Chromosome 4"/>
</dbReference>
<accession>A0A9P0JJY9</accession>
<organism evidence="1 2">
    <name type="scientific">Aphis gossypii</name>
    <name type="common">Cotton aphid</name>
    <dbReference type="NCBI Taxonomy" id="80765"/>
    <lineage>
        <taxon>Eukaryota</taxon>
        <taxon>Metazoa</taxon>
        <taxon>Ecdysozoa</taxon>
        <taxon>Arthropoda</taxon>
        <taxon>Hexapoda</taxon>
        <taxon>Insecta</taxon>
        <taxon>Pterygota</taxon>
        <taxon>Neoptera</taxon>
        <taxon>Paraneoptera</taxon>
        <taxon>Hemiptera</taxon>
        <taxon>Sternorrhyncha</taxon>
        <taxon>Aphidomorpha</taxon>
        <taxon>Aphidoidea</taxon>
        <taxon>Aphididae</taxon>
        <taxon>Aphidini</taxon>
        <taxon>Aphis</taxon>
        <taxon>Aphis</taxon>
    </lineage>
</organism>